<reference evidence="1" key="1">
    <citation type="journal article" date="2020" name="mSystems">
        <title>Genome- and Community-Level Interaction Insights into Carbon Utilization and Element Cycling Functions of Hydrothermarchaeota in Hydrothermal Sediment.</title>
        <authorList>
            <person name="Zhou Z."/>
            <person name="Liu Y."/>
            <person name="Xu W."/>
            <person name="Pan J."/>
            <person name="Luo Z.H."/>
            <person name="Li M."/>
        </authorList>
    </citation>
    <scope>NUCLEOTIDE SEQUENCE [LARGE SCALE GENOMIC DNA]</scope>
    <source>
        <strain evidence="1">SpSt-16</strain>
    </source>
</reference>
<proteinExistence type="predicted"/>
<sequence length="187" mass="21330">MPLILGIALRNNLKGVYISYRYAPEPITDILVTTFSRYCSDVDKLRDSVQKRIAAVGLNPFRYSLSEALAIESKVVKDAHADVAVFHGIEILAYSYGNRSEYISNLYNQVYMFKQEQRIIARVYSVISEEIGRVLASMADLIIRFVPANNYQDYVVLVWRRGSKKPVILGSSDIEKCMEELAQYICK</sequence>
<comment type="caution">
    <text evidence="1">The sequence shown here is derived from an EMBL/GenBank/DDBJ whole genome shotgun (WGS) entry which is preliminary data.</text>
</comment>
<protein>
    <submittedName>
        <fullName evidence="1">Uncharacterized protein</fullName>
    </submittedName>
</protein>
<name>A0A7C2VLA2_9CREN</name>
<gene>
    <name evidence="1" type="ORF">ENO77_01730</name>
</gene>
<evidence type="ECO:0000313" key="1">
    <source>
        <dbReference type="EMBL" id="HEW52880.1"/>
    </source>
</evidence>
<accession>A0A7C2VLA2</accession>
<dbReference type="EMBL" id="DSGT01000004">
    <property type="protein sequence ID" value="HEW52880.1"/>
    <property type="molecule type" value="Genomic_DNA"/>
</dbReference>
<dbReference type="AlphaFoldDB" id="A0A7C2VLA2"/>
<organism evidence="1">
    <name type="scientific">Ignisphaera aggregans</name>
    <dbReference type="NCBI Taxonomy" id="334771"/>
    <lineage>
        <taxon>Archaea</taxon>
        <taxon>Thermoproteota</taxon>
        <taxon>Thermoprotei</taxon>
        <taxon>Desulfurococcales</taxon>
        <taxon>Desulfurococcaceae</taxon>
        <taxon>Ignisphaera</taxon>
    </lineage>
</organism>